<dbReference type="eggNOG" id="COG1409">
    <property type="taxonomic scope" value="Bacteria"/>
</dbReference>
<evidence type="ECO:0000313" key="3">
    <source>
        <dbReference type="EMBL" id="AFZ67055.1"/>
    </source>
</evidence>
<dbReference type="PATRIC" id="fig|937777.3.peg.1517"/>
<dbReference type="STRING" id="937777.Deipe_1514"/>
<gene>
    <name evidence="3" type="ordered locus">Deipe_1514</name>
</gene>
<dbReference type="Gene3D" id="2.60.120.260">
    <property type="entry name" value="Galactose-binding domain-like"/>
    <property type="match status" value="1"/>
</dbReference>
<dbReference type="InterPro" id="IPR000421">
    <property type="entry name" value="FA58C"/>
</dbReference>
<name>L0A224_DEIPD</name>
<dbReference type="eggNOG" id="COG3291">
    <property type="taxonomic scope" value="Bacteria"/>
</dbReference>
<reference evidence="4" key="1">
    <citation type="submission" date="2012-03" db="EMBL/GenBank/DDBJ databases">
        <title>Complete sequence of chromosome of Deinococcus peraridilitoris DSM 19664.</title>
        <authorList>
            <person name="Lucas S."/>
            <person name="Copeland A."/>
            <person name="Lapidus A."/>
            <person name="Glavina del Rio T."/>
            <person name="Dalin E."/>
            <person name="Tice H."/>
            <person name="Bruce D."/>
            <person name="Goodwin L."/>
            <person name="Pitluck S."/>
            <person name="Peters L."/>
            <person name="Mikhailova N."/>
            <person name="Lu M."/>
            <person name="Kyrpides N."/>
            <person name="Mavromatis K."/>
            <person name="Ivanova N."/>
            <person name="Brettin T."/>
            <person name="Detter J.C."/>
            <person name="Han C."/>
            <person name="Larimer F."/>
            <person name="Land M."/>
            <person name="Hauser L."/>
            <person name="Markowitz V."/>
            <person name="Cheng J.-F."/>
            <person name="Hugenholtz P."/>
            <person name="Woyke T."/>
            <person name="Wu D."/>
            <person name="Pukall R."/>
            <person name="Steenblock K."/>
            <person name="Brambilla E."/>
            <person name="Klenk H.-P."/>
            <person name="Eisen J.A."/>
        </authorList>
    </citation>
    <scope>NUCLEOTIDE SEQUENCE [LARGE SCALE GENOMIC DNA]</scope>
    <source>
        <strain evidence="4">DSM 19664 / LMG 22246 / CIP 109416 / KR-200</strain>
    </source>
</reference>
<dbReference type="KEGG" id="dpd:Deipe_1514"/>
<dbReference type="PROSITE" id="PS50022">
    <property type="entry name" value="FA58C_3"/>
    <property type="match status" value="1"/>
</dbReference>
<protein>
    <submittedName>
        <fullName evidence="3">F5/8 type C domain-containing protein</fullName>
    </submittedName>
</protein>
<dbReference type="SUPFAM" id="SSF51126">
    <property type="entry name" value="Pectin lyase-like"/>
    <property type="match status" value="1"/>
</dbReference>
<feature type="chain" id="PRO_5003939514" evidence="1">
    <location>
        <begin position="18"/>
        <end position="587"/>
    </location>
</feature>
<dbReference type="OrthoDB" id="3333873at2"/>
<dbReference type="InterPro" id="IPR011050">
    <property type="entry name" value="Pectin_lyase_fold/virulence"/>
</dbReference>
<organism evidence="3 4">
    <name type="scientific">Deinococcus peraridilitoris (strain DSM 19664 / LMG 22246 / CIP 109416 / KR-200)</name>
    <dbReference type="NCBI Taxonomy" id="937777"/>
    <lineage>
        <taxon>Bacteria</taxon>
        <taxon>Thermotogati</taxon>
        <taxon>Deinococcota</taxon>
        <taxon>Deinococci</taxon>
        <taxon>Deinococcales</taxon>
        <taxon>Deinococcaceae</taxon>
        <taxon>Deinococcus</taxon>
    </lineage>
</organism>
<keyword evidence="4" id="KW-1185">Reference proteome</keyword>
<evidence type="ECO:0000259" key="2">
    <source>
        <dbReference type="PROSITE" id="PS50022"/>
    </source>
</evidence>
<accession>L0A224</accession>
<dbReference type="RefSeq" id="WP_015235363.1">
    <property type="nucleotide sequence ID" value="NC_019793.1"/>
</dbReference>
<dbReference type="Gene3D" id="2.160.20.10">
    <property type="entry name" value="Single-stranded right-handed beta-helix, Pectin lyase-like"/>
    <property type="match status" value="1"/>
</dbReference>
<sequence>MHRLFPLLVLTGSLALAAPLTIRGVTASAQKSTNPASAAIDRNLNTWWSADWTPGQPYHTFTVEVPANSVVRRLNVAFYAGDARRAAFLVETSSDGTTWRQVLPLGISSGLSRELQPFDLTPSTARFVRVTSFGNTQNTASAITEVTVEGDAPVVVQPAQVTPAWYVDAVSGNDTNPGTQARPWKSLARASREVLPPGATLRLRKGQVFKEVLNATWKGTREKPIVISAYGTNGDSPLVKGSSNGPVVQIRGEWLIFEHLQVSADLPSSWKAKNPSFSGTLRCPNQPQGWTTGFTFTASARNNVVRQSTAYGMTAGVHFQEGSEHNEVRDSRLVKNTVISTNTPASVKYDDDSGAWGVLLNGKNNRVINNYFSGNSGCSEDYGVEGASFELYKTSGNLILENTLVDETTMAELGGTPTCRSENNTFAFNAYSTRVGGQTLIVRGHGAKWGGNPGTRFYNNTAWGVRDGILCSDGCSPEILSARNNIIVQQQSLNDRNHALWTDGTFDDGHNLFWRVGGNPSVRYTNGATRPTTNRTVDPRLVNPGANDLRLSAGSPAVWTGTGAPLRLLGLPVIEGRVHIGAQDVAR</sequence>
<evidence type="ECO:0000256" key="1">
    <source>
        <dbReference type="SAM" id="SignalP"/>
    </source>
</evidence>
<dbReference type="InterPro" id="IPR008979">
    <property type="entry name" value="Galactose-bd-like_sf"/>
</dbReference>
<proteinExistence type="predicted"/>
<dbReference type="SUPFAM" id="SSF49785">
    <property type="entry name" value="Galactose-binding domain-like"/>
    <property type="match status" value="1"/>
</dbReference>
<feature type="signal peptide" evidence="1">
    <location>
        <begin position="1"/>
        <end position="17"/>
    </location>
</feature>
<evidence type="ECO:0000313" key="4">
    <source>
        <dbReference type="Proteomes" id="UP000010467"/>
    </source>
</evidence>
<dbReference type="AlphaFoldDB" id="L0A224"/>
<feature type="domain" description="F5/8 type C" evidence="2">
    <location>
        <begin position="9"/>
        <end position="151"/>
    </location>
</feature>
<dbReference type="Proteomes" id="UP000010467">
    <property type="component" value="Chromosome"/>
</dbReference>
<dbReference type="InterPro" id="IPR012334">
    <property type="entry name" value="Pectin_lyas_fold"/>
</dbReference>
<dbReference type="Pfam" id="PF00754">
    <property type="entry name" value="F5_F8_type_C"/>
    <property type="match status" value="1"/>
</dbReference>
<keyword evidence="1" id="KW-0732">Signal</keyword>
<dbReference type="EMBL" id="CP003382">
    <property type="protein sequence ID" value="AFZ67055.1"/>
    <property type="molecule type" value="Genomic_DNA"/>
</dbReference>
<dbReference type="HOGENOM" id="CLU_020401_0_0_0"/>